<protein>
    <submittedName>
        <fullName evidence="1">515_t:CDS:1</fullName>
    </submittedName>
</protein>
<name>A0A9N8V0J3_9GLOM</name>
<dbReference type="EMBL" id="CAJVPK010000003">
    <property type="protein sequence ID" value="CAG8432782.1"/>
    <property type="molecule type" value="Genomic_DNA"/>
</dbReference>
<evidence type="ECO:0000313" key="1">
    <source>
        <dbReference type="EMBL" id="CAG8432782.1"/>
    </source>
</evidence>
<accession>A0A9N8V0J3</accession>
<evidence type="ECO:0000313" key="2">
    <source>
        <dbReference type="Proteomes" id="UP000789706"/>
    </source>
</evidence>
<dbReference type="AlphaFoldDB" id="A0A9N8V0J3"/>
<proteinExistence type="predicted"/>
<organism evidence="1 2">
    <name type="scientific">Diversispora eburnea</name>
    <dbReference type="NCBI Taxonomy" id="1213867"/>
    <lineage>
        <taxon>Eukaryota</taxon>
        <taxon>Fungi</taxon>
        <taxon>Fungi incertae sedis</taxon>
        <taxon>Mucoromycota</taxon>
        <taxon>Glomeromycotina</taxon>
        <taxon>Glomeromycetes</taxon>
        <taxon>Diversisporales</taxon>
        <taxon>Diversisporaceae</taxon>
        <taxon>Diversispora</taxon>
    </lineage>
</organism>
<gene>
    <name evidence="1" type="ORF">DEBURN_LOCUS110</name>
</gene>
<dbReference type="OrthoDB" id="2371654at2759"/>
<sequence length="218" mass="25501">MYLSDWGKLEEREKSYKNKSKNKDIKIDILHDIWSKWASFAKCRCESVNWKIKNPAGVSLCYQISWLDKTRGDFVGEFIIFRDKKLNTLKNSTFNKLMYKMPYLVKTIKTSQWKNQEKLDNSSSIENIYIYSKIPNYKSMGNVDMTNMTSPSQYMVDVGKNIFSLVKDNDAKILSIPNFLMSELEPNYSDSEVSSELTNTFSEMEKNISQSTRKSIYK</sequence>
<comment type="caution">
    <text evidence="1">The sequence shown here is derived from an EMBL/GenBank/DDBJ whole genome shotgun (WGS) entry which is preliminary data.</text>
</comment>
<dbReference type="Proteomes" id="UP000789706">
    <property type="component" value="Unassembled WGS sequence"/>
</dbReference>
<keyword evidence="2" id="KW-1185">Reference proteome</keyword>
<reference evidence="1" key="1">
    <citation type="submission" date="2021-06" db="EMBL/GenBank/DDBJ databases">
        <authorList>
            <person name="Kallberg Y."/>
            <person name="Tangrot J."/>
            <person name="Rosling A."/>
        </authorList>
    </citation>
    <scope>NUCLEOTIDE SEQUENCE</scope>
    <source>
        <strain evidence="1">AZ414A</strain>
    </source>
</reference>